<keyword evidence="11" id="KW-0472">Membrane</keyword>
<keyword evidence="10" id="KW-1133">Transmembrane helix</keyword>
<dbReference type="GO" id="GO:0006511">
    <property type="term" value="P:ubiquitin-dependent protein catabolic process"/>
    <property type="evidence" value="ECO:0007669"/>
    <property type="project" value="TreeGrafter"/>
</dbReference>
<dbReference type="EMBL" id="ADAS02000143">
    <property type="protein sequence ID" value="OAV89036.1"/>
    <property type="molecule type" value="Genomic_DNA"/>
</dbReference>
<dbReference type="PANTHER" id="PTHR45977">
    <property type="entry name" value="TARGET OF ERK KINASE MPK-1"/>
    <property type="match status" value="1"/>
</dbReference>
<dbReference type="GO" id="GO:0061630">
    <property type="term" value="F:ubiquitin protein ligase activity"/>
    <property type="evidence" value="ECO:0007669"/>
    <property type="project" value="UniProtKB-EC"/>
</dbReference>
<dbReference type="AlphaFoldDB" id="A0A180G8K5"/>
<evidence type="ECO:0000313" key="16">
    <source>
        <dbReference type="EnsemblFungi" id="PTTG_28835-t43_1-p1"/>
    </source>
</evidence>
<reference evidence="15" key="2">
    <citation type="submission" date="2016-05" db="EMBL/GenBank/DDBJ databases">
        <title>Comparative analysis highlights variable genome content of wheat rusts and divergence of the mating loci.</title>
        <authorList>
            <person name="Cuomo C.A."/>
            <person name="Bakkeren G."/>
            <person name="Szabo L."/>
            <person name="Khalil H."/>
            <person name="Joly D."/>
            <person name="Goldberg J."/>
            <person name="Young S."/>
            <person name="Zeng Q."/>
            <person name="Fellers J."/>
        </authorList>
    </citation>
    <scope>NUCLEOTIDE SEQUENCE [LARGE SCALE GENOMIC DNA]</scope>
    <source>
        <strain evidence="15">1-1 BBBD Race 1</strain>
    </source>
</reference>
<evidence type="ECO:0000256" key="8">
    <source>
        <dbReference type="ARBA" id="ARBA00022786"/>
    </source>
</evidence>
<evidence type="ECO:0000256" key="11">
    <source>
        <dbReference type="ARBA" id="ARBA00023136"/>
    </source>
</evidence>
<dbReference type="VEuPathDB" id="FungiDB:PTTG_28835"/>
<protein>
    <recommendedName>
        <fullName evidence="3">RING-type E3 ubiquitin transferase</fullName>
        <ecNumber evidence="3">2.3.2.27</ecNumber>
    </recommendedName>
</protein>
<feature type="domain" description="RING-type" evidence="14">
    <location>
        <begin position="218"/>
        <end position="265"/>
    </location>
</feature>
<gene>
    <name evidence="15" type="ORF">PTTG_28835</name>
</gene>
<evidence type="ECO:0000259" key="14">
    <source>
        <dbReference type="PROSITE" id="PS50089"/>
    </source>
</evidence>
<keyword evidence="8" id="KW-0833">Ubl conjugation pathway</keyword>
<dbReference type="InterPro" id="IPR001841">
    <property type="entry name" value="Znf_RING"/>
</dbReference>
<keyword evidence="6" id="KW-0479">Metal-binding</keyword>
<evidence type="ECO:0000256" key="12">
    <source>
        <dbReference type="PROSITE-ProRule" id="PRU00175"/>
    </source>
</evidence>
<dbReference type="GO" id="GO:0008270">
    <property type="term" value="F:zinc ion binding"/>
    <property type="evidence" value="ECO:0007669"/>
    <property type="project" value="UniProtKB-KW"/>
</dbReference>
<dbReference type="EnsemblFungi" id="PTTG_28835-t43_1">
    <property type="protein sequence ID" value="PTTG_28835-t43_1-p1"/>
    <property type="gene ID" value="PTTG_28835"/>
</dbReference>
<evidence type="ECO:0000313" key="17">
    <source>
        <dbReference type="Proteomes" id="UP000005240"/>
    </source>
</evidence>
<keyword evidence="7 12" id="KW-0863">Zinc-finger</keyword>
<reference evidence="16" key="4">
    <citation type="submission" date="2025-05" db="UniProtKB">
        <authorList>
            <consortium name="EnsemblFungi"/>
        </authorList>
    </citation>
    <scope>IDENTIFICATION</scope>
    <source>
        <strain evidence="16">isolate 1-1 / race 1 (BBBD)</strain>
    </source>
</reference>
<evidence type="ECO:0000256" key="5">
    <source>
        <dbReference type="ARBA" id="ARBA00022692"/>
    </source>
</evidence>
<evidence type="ECO:0000256" key="1">
    <source>
        <dbReference type="ARBA" id="ARBA00000900"/>
    </source>
</evidence>
<dbReference type="EC" id="2.3.2.27" evidence="3"/>
<dbReference type="PROSITE" id="PS50089">
    <property type="entry name" value="ZF_RING_2"/>
    <property type="match status" value="1"/>
</dbReference>
<keyword evidence="9" id="KW-0862">Zinc</keyword>
<evidence type="ECO:0000256" key="9">
    <source>
        <dbReference type="ARBA" id="ARBA00022833"/>
    </source>
</evidence>
<dbReference type="Proteomes" id="UP000005240">
    <property type="component" value="Unassembled WGS sequence"/>
</dbReference>
<evidence type="ECO:0000256" key="4">
    <source>
        <dbReference type="ARBA" id="ARBA00022679"/>
    </source>
</evidence>
<dbReference type="GO" id="GO:0016020">
    <property type="term" value="C:membrane"/>
    <property type="evidence" value="ECO:0007669"/>
    <property type="project" value="UniProtKB-SubCell"/>
</dbReference>
<evidence type="ECO:0000256" key="3">
    <source>
        <dbReference type="ARBA" id="ARBA00012483"/>
    </source>
</evidence>
<evidence type="ECO:0000256" key="6">
    <source>
        <dbReference type="ARBA" id="ARBA00022723"/>
    </source>
</evidence>
<dbReference type="InterPro" id="IPR013083">
    <property type="entry name" value="Znf_RING/FYVE/PHD"/>
</dbReference>
<feature type="compositionally biased region" description="Basic and acidic residues" evidence="13">
    <location>
        <begin position="31"/>
        <end position="49"/>
    </location>
</feature>
<dbReference type="Gene3D" id="3.30.40.10">
    <property type="entry name" value="Zinc/RING finger domain, C3HC4 (zinc finger)"/>
    <property type="match status" value="1"/>
</dbReference>
<dbReference type="SMART" id="SM00184">
    <property type="entry name" value="RING"/>
    <property type="match status" value="1"/>
</dbReference>
<keyword evidence="5" id="KW-0812">Transmembrane</keyword>
<dbReference type="GO" id="GO:0016567">
    <property type="term" value="P:protein ubiquitination"/>
    <property type="evidence" value="ECO:0007669"/>
    <property type="project" value="TreeGrafter"/>
</dbReference>
<name>A0A180G8K5_PUCT1</name>
<keyword evidence="17" id="KW-1185">Reference proteome</keyword>
<reference evidence="16 17" key="3">
    <citation type="journal article" date="2017" name="G3 (Bethesda)">
        <title>Comparative analysis highlights variable genome content of wheat rusts and divergence of the mating loci.</title>
        <authorList>
            <person name="Cuomo C.A."/>
            <person name="Bakkeren G."/>
            <person name="Khalil H.B."/>
            <person name="Panwar V."/>
            <person name="Joly D."/>
            <person name="Linning R."/>
            <person name="Sakthikumar S."/>
            <person name="Song X."/>
            <person name="Adiconis X."/>
            <person name="Fan L."/>
            <person name="Goldberg J.M."/>
            <person name="Levin J.Z."/>
            <person name="Young S."/>
            <person name="Zeng Q."/>
            <person name="Anikster Y."/>
            <person name="Bruce M."/>
            <person name="Wang M."/>
            <person name="Yin C."/>
            <person name="McCallum B."/>
            <person name="Szabo L.J."/>
            <person name="Hulbert S."/>
            <person name="Chen X."/>
            <person name="Fellers J.P."/>
        </authorList>
    </citation>
    <scope>NUCLEOTIDE SEQUENCE</scope>
    <source>
        <strain evidence="16">isolate 1-1 / race 1 (BBBD)</strain>
        <strain evidence="17">Isolate 1-1 / race 1 (BBBD)</strain>
    </source>
</reference>
<comment type="subcellular location">
    <subcellularLocation>
        <location evidence="2">Membrane</location>
        <topology evidence="2">Multi-pass membrane protein</topology>
    </subcellularLocation>
</comment>
<dbReference type="STRING" id="630390.A0A180G8K5"/>
<feature type="region of interest" description="Disordered" evidence="13">
    <location>
        <begin position="1"/>
        <end position="73"/>
    </location>
</feature>
<dbReference type="SUPFAM" id="SSF57850">
    <property type="entry name" value="RING/U-box"/>
    <property type="match status" value="1"/>
</dbReference>
<comment type="catalytic activity">
    <reaction evidence="1">
        <text>S-ubiquitinyl-[E2 ubiquitin-conjugating enzyme]-L-cysteine + [acceptor protein]-L-lysine = [E2 ubiquitin-conjugating enzyme]-L-cysteine + N(6)-ubiquitinyl-[acceptor protein]-L-lysine.</text>
        <dbReference type="EC" id="2.3.2.27"/>
    </reaction>
</comment>
<organism evidence="15">
    <name type="scientific">Puccinia triticina (isolate 1-1 / race 1 (BBBD))</name>
    <name type="common">Brown leaf rust fungus</name>
    <dbReference type="NCBI Taxonomy" id="630390"/>
    <lineage>
        <taxon>Eukaryota</taxon>
        <taxon>Fungi</taxon>
        <taxon>Dikarya</taxon>
        <taxon>Basidiomycota</taxon>
        <taxon>Pucciniomycotina</taxon>
        <taxon>Pucciniomycetes</taxon>
        <taxon>Pucciniales</taxon>
        <taxon>Pucciniaceae</taxon>
        <taxon>Puccinia</taxon>
    </lineage>
</organism>
<sequence length="296" mass="32479">MDPSSPPTDSDHADEQPRQGPGGLGPVEEPAEPHVPHPEPEAAAERFEETADEEDPPPPHAEHEAAGEAVVPQTHALPDLADRRAAADARRRAWEQALATLPLEHQVVYRNIAEGARRILEELSEDPSRGPAMSLVEIDDLGVSIREVERIAPSLPEATRALLSTLMDDTASEIMQLLQEPGSAPMTADLVNDLLDDLVNTDLEAIASNSFLRSPLLCTVCLEEYVEGVAIVILPCHPSHHFHRECIHDWLQALVPQPFTCPICRAIIVEHVQEPLSPRHIIVNACNSAWILFLEI</sequence>
<evidence type="ECO:0000256" key="7">
    <source>
        <dbReference type="ARBA" id="ARBA00022771"/>
    </source>
</evidence>
<evidence type="ECO:0000313" key="15">
    <source>
        <dbReference type="EMBL" id="OAV89036.1"/>
    </source>
</evidence>
<keyword evidence="4" id="KW-0808">Transferase</keyword>
<accession>A0A180G8K5</accession>
<dbReference type="OrthoDB" id="8062037at2759"/>
<proteinExistence type="predicted"/>
<reference evidence="15" key="1">
    <citation type="submission" date="2009-11" db="EMBL/GenBank/DDBJ databases">
        <authorList>
            <consortium name="The Broad Institute Genome Sequencing Platform"/>
            <person name="Ward D."/>
            <person name="Feldgarden M."/>
            <person name="Earl A."/>
            <person name="Young S.K."/>
            <person name="Zeng Q."/>
            <person name="Koehrsen M."/>
            <person name="Alvarado L."/>
            <person name="Berlin A."/>
            <person name="Bochicchio J."/>
            <person name="Borenstein D."/>
            <person name="Chapman S.B."/>
            <person name="Chen Z."/>
            <person name="Engels R."/>
            <person name="Freedman E."/>
            <person name="Gellesch M."/>
            <person name="Goldberg J."/>
            <person name="Griggs A."/>
            <person name="Gujja S."/>
            <person name="Heilman E."/>
            <person name="Heiman D."/>
            <person name="Hepburn T."/>
            <person name="Howarth C."/>
            <person name="Jen D."/>
            <person name="Larson L."/>
            <person name="Lewis B."/>
            <person name="Mehta T."/>
            <person name="Park D."/>
            <person name="Pearson M."/>
            <person name="Roberts A."/>
            <person name="Saif S."/>
            <person name="Shea T."/>
            <person name="Shenoy N."/>
            <person name="Sisk P."/>
            <person name="Stolte C."/>
            <person name="Sykes S."/>
            <person name="Thomson T."/>
            <person name="Walk T."/>
            <person name="White J."/>
            <person name="Yandava C."/>
            <person name="Izard J."/>
            <person name="Baranova O.V."/>
            <person name="Blanton J.M."/>
            <person name="Tanner A.C."/>
            <person name="Dewhirst F.E."/>
            <person name="Haas B."/>
            <person name="Nusbaum C."/>
            <person name="Birren B."/>
        </authorList>
    </citation>
    <scope>NUCLEOTIDE SEQUENCE [LARGE SCALE GENOMIC DNA]</scope>
    <source>
        <strain evidence="15">1-1 BBBD Race 1</strain>
    </source>
</reference>
<evidence type="ECO:0000256" key="2">
    <source>
        <dbReference type="ARBA" id="ARBA00004141"/>
    </source>
</evidence>
<evidence type="ECO:0000256" key="13">
    <source>
        <dbReference type="SAM" id="MobiDB-lite"/>
    </source>
</evidence>
<dbReference type="Pfam" id="PF13639">
    <property type="entry name" value="zf-RING_2"/>
    <property type="match status" value="1"/>
</dbReference>
<dbReference type="PANTHER" id="PTHR45977:SF4">
    <property type="entry name" value="RING-TYPE DOMAIN-CONTAINING PROTEIN"/>
    <property type="match status" value="1"/>
</dbReference>
<evidence type="ECO:0000256" key="10">
    <source>
        <dbReference type="ARBA" id="ARBA00022989"/>
    </source>
</evidence>